<evidence type="ECO:0000313" key="2">
    <source>
        <dbReference type="Proteomes" id="UP000824123"/>
    </source>
</evidence>
<evidence type="ECO:0000313" key="1">
    <source>
        <dbReference type="EMBL" id="HIU47591.1"/>
    </source>
</evidence>
<reference evidence="1" key="1">
    <citation type="submission" date="2020-10" db="EMBL/GenBank/DDBJ databases">
        <authorList>
            <person name="Gilroy R."/>
        </authorList>
    </citation>
    <scope>NUCLEOTIDE SEQUENCE</scope>
    <source>
        <strain evidence="1">ChiSxjej2B14-8506</strain>
    </source>
</reference>
<protein>
    <submittedName>
        <fullName evidence="1">Uncharacterized protein</fullName>
    </submittedName>
</protein>
<dbReference type="Gene3D" id="3.40.630.30">
    <property type="match status" value="1"/>
</dbReference>
<name>A0A9D1LTA6_9FIRM</name>
<accession>A0A9D1LTA6</accession>
<reference evidence="1" key="2">
    <citation type="journal article" date="2021" name="PeerJ">
        <title>Extensive microbial diversity within the chicken gut microbiome revealed by metagenomics and culture.</title>
        <authorList>
            <person name="Gilroy R."/>
            <person name="Ravi A."/>
            <person name="Getino M."/>
            <person name="Pursley I."/>
            <person name="Horton D.L."/>
            <person name="Alikhan N.F."/>
            <person name="Baker D."/>
            <person name="Gharbi K."/>
            <person name="Hall N."/>
            <person name="Watson M."/>
            <person name="Adriaenssens E.M."/>
            <person name="Foster-Nyarko E."/>
            <person name="Jarju S."/>
            <person name="Secka A."/>
            <person name="Antonio M."/>
            <person name="Oren A."/>
            <person name="Chaudhuri R.R."/>
            <person name="La Ragione R."/>
            <person name="Hildebrand F."/>
            <person name="Pallen M.J."/>
        </authorList>
    </citation>
    <scope>NUCLEOTIDE SEQUENCE</scope>
    <source>
        <strain evidence="1">ChiSxjej2B14-8506</strain>
    </source>
</reference>
<comment type="caution">
    <text evidence="1">The sequence shown here is derived from an EMBL/GenBank/DDBJ whole genome shotgun (WGS) entry which is preliminary data.</text>
</comment>
<dbReference type="InterPro" id="IPR016181">
    <property type="entry name" value="Acyl_CoA_acyltransferase"/>
</dbReference>
<dbReference type="Proteomes" id="UP000824123">
    <property type="component" value="Unassembled WGS sequence"/>
</dbReference>
<dbReference type="AlphaFoldDB" id="A0A9D1LTA6"/>
<dbReference type="EMBL" id="DVNK01000060">
    <property type="protein sequence ID" value="HIU47591.1"/>
    <property type="molecule type" value="Genomic_DNA"/>
</dbReference>
<proteinExistence type="predicted"/>
<sequence>MNVLLERDAYGSDASRAACMVDGAAALAAQGSDLDGFTAQVYAPDGRRVTAHVRLGDGLTDCDGTVPVFCEAALGGCAELYASEQGAAQLEAVLRRAVCGWRSVAGDPAPALALRPLRPDECGLVRGVYALAAPARQCPVRATRAIWDALMERWRVLELRVYVVEQHGKAVGYALLGAPEAADGESMYAALYEYAALPDGGPGLCEALAAGCEAGICAPCGLVLGSSLECVMPG</sequence>
<gene>
    <name evidence="1" type="ORF">IAC59_10115</name>
</gene>
<dbReference type="SUPFAM" id="SSF55729">
    <property type="entry name" value="Acyl-CoA N-acyltransferases (Nat)"/>
    <property type="match status" value="1"/>
</dbReference>
<organism evidence="1 2">
    <name type="scientific">Candidatus Fimadaptatus faecigallinarum</name>
    <dbReference type="NCBI Taxonomy" id="2840814"/>
    <lineage>
        <taxon>Bacteria</taxon>
        <taxon>Bacillati</taxon>
        <taxon>Bacillota</taxon>
        <taxon>Clostridia</taxon>
        <taxon>Eubacteriales</taxon>
        <taxon>Candidatus Fimadaptatus</taxon>
    </lineage>
</organism>